<dbReference type="OrthoDB" id="9802624at2"/>
<evidence type="ECO:0000256" key="2">
    <source>
        <dbReference type="ARBA" id="ARBA00022723"/>
    </source>
</evidence>
<dbReference type="InterPro" id="IPR005000">
    <property type="entry name" value="Aldolase/citrate-lyase_domain"/>
</dbReference>
<dbReference type="InterPro" id="IPR015813">
    <property type="entry name" value="Pyrv/PenolPyrv_kinase-like_dom"/>
</dbReference>
<dbReference type="Pfam" id="PF03328">
    <property type="entry name" value="HpcH_HpaI"/>
    <property type="match status" value="1"/>
</dbReference>
<evidence type="ECO:0000313" key="5">
    <source>
        <dbReference type="EMBL" id="RCW87003.1"/>
    </source>
</evidence>
<dbReference type="SUPFAM" id="SSF51621">
    <property type="entry name" value="Phosphoenolpyruvate/pyruvate domain"/>
    <property type="match status" value="1"/>
</dbReference>
<name>A0A368Z3H0_9RHOB</name>
<dbReference type="Gene3D" id="3.20.20.60">
    <property type="entry name" value="Phosphoenolpyruvate-binding domains"/>
    <property type="match status" value="1"/>
</dbReference>
<evidence type="ECO:0000313" key="6">
    <source>
        <dbReference type="Proteomes" id="UP000253345"/>
    </source>
</evidence>
<comment type="similarity">
    <text evidence="1">Belongs to the HpcH/HpaI aldolase family.</text>
</comment>
<organism evidence="5 6">
    <name type="scientific">Paracoccus lutimaris</name>
    <dbReference type="NCBI Taxonomy" id="1490030"/>
    <lineage>
        <taxon>Bacteria</taxon>
        <taxon>Pseudomonadati</taxon>
        <taxon>Pseudomonadota</taxon>
        <taxon>Alphaproteobacteria</taxon>
        <taxon>Rhodobacterales</taxon>
        <taxon>Paracoccaceae</taxon>
        <taxon>Paracoccus</taxon>
    </lineage>
</organism>
<dbReference type="GO" id="GO:0046872">
    <property type="term" value="F:metal ion binding"/>
    <property type="evidence" value="ECO:0007669"/>
    <property type="project" value="UniProtKB-KW"/>
</dbReference>
<proteinExistence type="inferred from homology"/>
<dbReference type="RefSeq" id="WP_114348096.1">
    <property type="nucleotide sequence ID" value="NZ_QPJL01000003.1"/>
</dbReference>
<dbReference type="GO" id="GO:0016832">
    <property type="term" value="F:aldehyde-lyase activity"/>
    <property type="evidence" value="ECO:0007669"/>
    <property type="project" value="TreeGrafter"/>
</dbReference>
<evidence type="ECO:0000256" key="3">
    <source>
        <dbReference type="ARBA" id="ARBA00023239"/>
    </source>
</evidence>
<reference evidence="5 6" key="1">
    <citation type="submission" date="2018-07" db="EMBL/GenBank/DDBJ databases">
        <title>Genomic Encyclopedia of Type Strains, Phase III (KMG-III): the genomes of soil and plant-associated and newly described type strains.</title>
        <authorList>
            <person name="Whitman W."/>
        </authorList>
    </citation>
    <scope>NUCLEOTIDE SEQUENCE [LARGE SCALE GENOMIC DNA]</scope>
    <source>
        <strain evidence="5 6">CECT 8525</strain>
    </source>
</reference>
<dbReference type="InterPro" id="IPR050251">
    <property type="entry name" value="HpcH-HpaI_aldolase"/>
</dbReference>
<keyword evidence="2" id="KW-0479">Metal-binding</keyword>
<keyword evidence="6" id="KW-1185">Reference proteome</keyword>
<dbReference type="PANTHER" id="PTHR30502:SF0">
    <property type="entry name" value="PHOSPHOENOLPYRUVATE CARBOXYLASE FAMILY PROTEIN"/>
    <property type="match status" value="1"/>
</dbReference>
<dbReference type="Proteomes" id="UP000253345">
    <property type="component" value="Unassembled WGS sequence"/>
</dbReference>
<feature type="domain" description="HpcH/HpaI aldolase/citrate lyase" evidence="4">
    <location>
        <begin position="18"/>
        <end position="216"/>
    </location>
</feature>
<keyword evidence="3" id="KW-0456">Lyase</keyword>
<protein>
    <submittedName>
        <fullName evidence="5">4-hydroxy-2-oxoheptanedioate aldolase</fullName>
    </submittedName>
</protein>
<dbReference type="GO" id="GO:0005737">
    <property type="term" value="C:cytoplasm"/>
    <property type="evidence" value="ECO:0007669"/>
    <property type="project" value="TreeGrafter"/>
</dbReference>
<evidence type="ECO:0000256" key="1">
    <source>
        <dbReference type="ARBA" id="ARBA00005568"/>
    </source>
</evidence>
<accession>A0A368Z3H0</accession>
<comment type="caution">
    <text evidence="5">The sequence shown here is derived from an EMBL/GenBank/DDBJ whole genome shotgun (WGS) entry which is preliminary data.</text>
</comment>
<sequence>MNRLKARLAAGETVKAAWAELASPDAAEIMVRHGWEVIVIDGEHGVGGLEDWVTVARAIEAAGGEVVLRVPEGSDALLKRVLDRGFRSIIVPMVNSARDAASIAGACRYPPLGRRGYAAPVVRGSGFGTVPGYGTGAAAEDLLLIVQCEHADAVADIAALAGTDGVDMVFIGPNDLAGSMGLLEQLEAPALHAAFAQVEAATRAAGKWLGTITGPGRSWADLTAKGYGLVVGPNDVSFLIAGARAAAAEASKG</sequence>
<gene>
    <name evidence="5" type="ORF">DFP89_1037</name>
</gene>
<dbReference type="EMBL" id="QPJL01000003">
    <property type="protein sequence ID" value="RCW87003.1"/>
    <property type="molecule type" value="Genomic_DNA"/>
</dbReference>
<evidence type="ECO:0000259" key="4">
    <source>
        <dbReference type="Pfam" id="PF03328"/>
    </source>
</evidence>
<dbReference type="InterPro" id="IPR040442">
    <property type="entry name" value="Pyrv_kinase-like_dom_sf"/>
</dbReference>
<dbReference type="PANTHER" id="PTHR30502">
    <property type="entry name" value="2-KETO-3-DEOXY-L-RHAMNONATE ALDOLASE"/>
    <property type="match status" value="1"/>
</dbReference>
<dbReference type="AlphaFoldDB" id="A0A368Z3H0"/>